<proteinExistence type="predicted"/>
<dbReference type="EMBL" id="JARKNE010000009">
    <property type="protein sequence ID" value="KAK5802236.1"/>
    <property type="molecule type" value="Genomic_DNA"/>
</dbReference>
<evidence type="ECO:0000313" key="2">
    <source>
        <dbReference type="Proteomes" id="UP001358586"/>
    </source>
</evidence>
<organism evidence="1 2">
    <name type="scientific">Gossypium arboreum</name>
    <name type="common">Tree cotton</name>
    <name type="synonym">Gossypium nanking</name>
    <dbReference type="NCBI Taxonomy" id="29729"/>
    <lineage>
        <taxon>Eukaryota</taxon>
        <taxon>Viridiplantae</taxon>
        <taxon>Streptophyta</taxon>
        <taxon>Embryophyta</taxon>
        <taxon>Tracheophyta</taxon>
        <taxon>Spermatophyta</taxon>
        <taxon>Magnoliopsida</taxon>
        <taxon>eudicotyledons</taxon>
        <taxon>Gunneridae</taxon>
        <taxon>Pentapetalae</taxon>
        <taxon>rosids</taxon>
        <taxon>malvids</taxon>
        <taxon>Malvales</taxon>
        <taxon>Malvaceae</taxon>
        <taxon>Malvoideae</taxon>
        <taxon>Gossypium</taxon>
    </lineage>
</organism>
<gene>
    <name evidence="1" type="ORF">PVK06_029821</name>
</gene>
<protein>
    <submittedName>
        <fullName evidence="1">Uncharacterized protein</fullName>
    </submittedName>
</protein>
<sequence length="75" mass="8417">MDLKEQALSKANPSHGFVNHPVEVKGSITLLVTLGDSEHTTTEYVQFFVVDNPVAYNDIFIHPIMRTMKMVVAKD</sequence>
<evidence type="ECO:0000313" key="1">
    <source>
        <dbReference type="EMBL" id="KAK5802236.1"/>
    </source>
</evidence>
<comment type="caution">
    <text evidence="1">The sequence shown here is derived from an EMBL/GenBank/DDBJ whole genome shotgun (WGS) entry which is preliminary data.</text>
</comment>
<reference evidence="1 2" key="1">
    <citation type="submission" date="2023-03" db="EMBL/GenBank/DDBJ databases">
        <title>WGS of Gossypium arboreum.</title>
        <authorList>
            <person name="Yu D."/>
        </authorList>
    </citation>
    <scope>NUCLEOTIDE SEQUENCE [LARGE SCALE GENOMIC DNA]</scope>
    <source>
        <tissue evidence="1">Leaf</tissue>
    </source>
</reference>
<keyword evidence="2" id="KW-1185">Reference proteome</keyword>
<accession>A0ABR0NP28</accession>
<dbReference type="Proteomes" id="UP001358586">
    <property type="component" value="Chromosome 9"/>
</dbReference>
<name>A0ABR0NP28_GOSAR</name>